<evidence type="ECO:0000256" key="2">
    <source>
        <dbReference type="ARBA" id="ARBA00022526"/>
    </source>
</evidence>
<dbReference type="KEGG" id="bgz:XH91_03265"/>
<dbReference type="PANTHER" id="PTHR30344:SF1">
    <property type="entry name" value="6-PHOSPHOGLUCONOLACTONASE"/>
    <property type="match status" value="1"/>
</dbReference>
<keyword evidence="2" id="KW-0313">Glucose metabolism</keyword>
<evidence type="ECO:0000256" key="3">
    <source>
        <dbReference type="SAM" id="MobiDB-lite"/>
    </source>
</evidence>
<dbReference type="EMBL" id="CP030053">
    <property type="protein sequence ID" value="QAU44470.1"/>
    <property type="molecule type" value="Genomic_DNA"/>
</dbReference>
<reference evidence="4 6" key="1">
    <citation type="submission" date="2018-06" db="EMBL/GenBank/DDBJ databases">
        <title>Comparative genomics of rhizobia nodulating Arachis hypogaea in China.</title>
        <authorList>
            <person name="Li Y."/>
        </authorList>
    </citation>
    <scope>NUCLEOTIDE SEQUENCE [LARGE SCALE GENOMIC DNA]</scope>
    <source>
        <strain evidence="4 6">CCBAU 51670</strain>
    </source>
</reference>
<comment type="similarity">
    <text evidence="1">Belongs to the cycloisomerase 2 family.</text>
</comment>
<dbReference type="InterPro" id="IPR019405">
    <property type="entry name" value="Lactonase_7-beta_prop"/>
</dbReference>
<dbReference type="GO" id="GO:0006006">
    <property type="term" value="P:glucose metabolic process"/>
    <property type="evidence" value="ECO:0007669"/>
    <property type="project" value="UniProtKB-KW"/>
</dbReference>
<dbReference type="GO" id="GO:0005829">
    <property type="term" value="C:cytosol"/>
    <property type="evidence" value="ECO:0007669"/>
    <property type="project" value="TreeGrafter"/>
</dbReference>
<sequence length="404" mass="42924">MVPGNTSRYPLPQKRQRHIGRRAPLNEPIRQIASKSSHAAIVTTLFTAFALVLGARAGMAETFAYVGNADSNDISVFKIAENGEMTPVQTAAFTGVEKPGASTPLAITPDHRVLIAGIRSQPFVAVSFAIDQKTGLLSHIGNGPLADSMANIATDRGGKVLFSASYGGNKVALNPLAADGVVGEPRQVIPTGLNAHAFLPSPDNRFVFATNLGSDQVLRFAFDAGTGALTPSDQPAVKTPEKSGPRHFVFHPNGKFVYLVHELNGDVAAYGYEAKSGAWNEIQRTTALPEGFNGKDSGQKPWAADIHITPDGRFLYASERTTNTLTAYKVDGSSGKLTTVGSVPTEKQPRGFNIDPTGHYLAAVGELSDGMTVYAIDQSSGALSKLKSYATGKKPNWVEFLTLK</sequence>
<gene>
    <name evidence="5" type="ORF">EAS56_34935</name>
    <name evidence="4" type="ORF">XH91_03265</name>
</gene>
<dbReference type="InterPro" id="IPR015943">
    <property type="entry name" value="WD40/YVTN_repeat-like_dom_sf"/>
</dbReference>
<keyword evidence="2" id="KW-0119">Carbohydrate metabolism</keyword>
<dbReference type="Pfam" id="PF10282">
    <property type="entry name" value="Lactonase"/>
    <property type="match status" value="1"/>
</dbReference>
<evidence type="ECO:0000313" key="5">
    <source>
        <dbReference type="EMBL" id="RXH06010.1"/>
    </source>
</evidence>
<accession>A0AAE6C6K4</accession>
<protein>
    <submittedName>
        <fullName evidence="4">Lactonase family protein</fullName>
    </submittedName>
</protein>
<organism evidence="4 6">
    <name type="scientific">Bradyrhizobium guangzhouense</name>
    <dbReference type="NCBI Taxonomy" id="1325095"/>
    <lineage>
        <taxon>Bacteria</taxon>
        <taxon>Pseudomonadati</taxon>
        <taxon>Pseudomonadota</taxon>
        <taxon>Alphaproteobacteria</taxon>
        <taxon>Hyphomicrobiales</taxon>
        <taxon>Nitrobacteraceae</taxon>
        <taxon>Bradyrhizobium</taxon>
    </lineage>
</organism>
<dbReference type="AlphaFoldDB" id="A0AAE6C6K4"/>
<dbReference type="EMBL" id="RDQZ01000046">
    <property type="protein sequence ID" value="RXH06010.1"/>
    <property type="molecule type" value="Genomic_DNA"/>
</dbReference>
<dbReference type="Proteomes" id="UP000288972">
    <property type="component" value="Chromosome"/>
</dbReference>
<feature type="region of interest" description="Disordered" evidence="3">
    <location>
        <begin position="1"/>
        <end position="23"/>
    </location>
</feature>
<dbReference type="InterPro" id="IPR011045">
    <property type="entry name" value="N2O_reductase_N"/>
</dbReference>
<dbReference type="Gene3D" id="2.130.10.10">
    <property type="entry name" value="YVTN repeat-like/Quinoprotein amine dehydrogenase"/>
    <property type="match status" value="1"/>
</dbReference>
<proteinExistence type="inferred from homology"/>
<dbReference type="InterPro" id="IPR050282">
    <property type="entry name" value="Cycloisomerase_2"/>
</dbReference>
<dbReference type="PANTHER" id="PTHR30344">
    <property type="entry name" value="6-PHOSPHOGLUCONOLACTONASE-RELATED"/>
    <property type="match status" value="1"/>
</dbReference>
<evidence type="ECO:0000313" key="7">
    <source>
        <dbReference type="Proteomes" id="UP000290401"/>
    </source>
</evidence>
<dbReference type="GO" id="GO:0017057">
    <property type="term" value="F:6-phosphogluconolactonase activity"/>
    <property type="evidence" value="ECO:0007669"/>
    <property type="project" value="TreeGrafter"/>
</dbReference>
<evidence type="ECO:0000313" key="4">
    <source>
        <dbReference type="EMBL" id="QAU44470.1"/>
    </source>
</evidence>
<keyword evidence="7" id="KW-1185">Reference proteome</keyword>
<reference evidence="5 7" key="2">
    <citation type="submission" date="2018-10" db="EMBL/GenBank/DDBJ databases">
        <title>Bradyrhizobium sp. nov., effective nodules isolated from peanut in China.</title>
        <authorList>
            <person name="Li Y."/>
        </authorList>
    </citation>
    <scope>NUCLEOTIDE SEQUENCE [LARGE SCALE GENOMIC DNA]</scope>
    <source>
        <strain evidence="5 7">CCBAU 53426</strain>
    </source>
</reference>
<dbReference type="Proteomes" id="UP000290401">
    <property type="component" value="Unassembled WGS sequence"/>
</dbReference>
<evidence type="ECO:0000256" key="1">
    <source>
        <dbReference type="ARBA" id="ARBA00005564"/>
    </source>
</evidence>
<name>A0AAE6C6K4_9BRAD</name>
<evidence type="ECO:0000313" key="6">
    <source>
        <dbReference type="Proteomes" id="UP000288972"/>
    </source>
</evidence>
<dbReference type="SUPFAM" id="SSF50974">
    <property type="entry name" value="Nitrous oxide reductase, N-terminal domain"/>
    <property type="match status" value="1"/>
</dbReference>